<dbReference type="PANTHER" id="PTHR38107:SF4">
    <property type="entry name" value="LYSOZYME"/>
    <property type="match status" value="1"/>
</dbReference>
<dbReference type="InterPro" id="IPR023347">
    <property type="entry name" value="Lysozyme_dom_sf"/>
</dbReference>
<dbReference type="PANTHER" id="PTHR38107">
    <property type="match status" value="1"/>
</dbReference>
<comment type="caution">
    <text evidence="7">The sequence shown here is derived from an EMBL/GenBank/DDBJ whole genome shotgun (WGS) entry which is preliminary data.</text>
</comment>
<evidence type="ECO:0000256" key="5">
    <source>
        <dbReference type="ARBA" id="ARBA00023295"/>
    </source>
</evidence>
<reference evidence="8" key="1">
    <citation type="journal article" date="2019" name="Int. J. Syst. Evol. Microbiol.">
        <title>The Global Catalogue of Microorganisms (GCM) 10K type strain sequencing project: providing services to taxonomists for standard genome sequencing and annotation.</title>
        <authorList>
            <consortium name="The Broad Institute Genomics Platform"/>
            <consortium name="The Broad Institute Genome Sequencing Center for Infectious Disease"/>
            <person name="Wu L."/>
            <person name="Ma J."/>
        </authorList>
    </citation>
    <scope>NUCLEOTIDE SEQUENCE [LARGE SCALE GENOMIC DNA]</scope>
    <source>
        <strain evidence="8">CCUG 61707</strain>
    </source>
</reference>
<keyword evidence="2 6" id="KW-0929">Antimicrobial</keyword>
<comment type="similarity">
    <text evidence="6">Belongs to the glycosyl hydrolase 24 family.</text>
</comment>
<dbReference type="HAMAP" id="MF_04110">
    <property type="entry name" value="ENDOLYSIN_T4"/>
    <property type="match status" value="1"/>
</dbReference>
<dbReference type="InterPro" id="IPR051018">
    <property type="entry name" value="Bacteriophage_GH24"/>
</dbReference>
<dbReference type="Proteomes" id="UP001596996">
    <property type="component" value="Unassembled WGS sequence"/>
</dbReference>
<dbReference type="RefSeq" id="WP_380819555.1">
    <property type="nucleotide sequence ID" value="NZ_JBHTJN010000008.1"/>
</dbReference>
<gene>
    <name evidence="7" type="ORF">ACFQ02_03880</name>
</gene>
<dbReference type="EC" id="3.2.1.17" evidence="6"/>
<dbReference type="SUPFAM" id="SSF53955">
    <property type="entry name" value="Lysozyme-like"/>
    <property type="match status" value="1"/>
</dbReference>
<sequence>MKKPTLLLTTACSVLAIIGIVLNNPDGIRTSQQGLALIGDAEGCRRDPYYCPANVLTVGIGSSAINSKIDIKKKLTDEEIAERWKADLKIAEQCVNKYANGEKLPQGAFESAVSITFNVGCGKMRYSTLFKYARQGNIKAMCNQFTRWIYIGNKPSNGLKQRREKERQLCLHS</sequence>
<keyword evidence="4 6" id="KW-0378">Hydrolase</keyword>
<dbReference type="EMBL" id="JBHTJN010000008">
    <property type="protein sequence ID" value="MFD0965992.1"/>
    <property type="molecule type" value="Genomic_DNA"/>
</dbReference>
<evidence type="ECO:0000256" key="3">
    <source>
        <dbReference type="ARBA" id="ARBA00022638"/>
    </source>
</evidence>
<dbReference type="InterPro" id="IPR034690">
    <property type="entry name" value="Endolysin_T4_type"/>
</dbReference>
<evidence type="ECO:0000313" key="7">
    <source>
        <dbReference type="EMBL" id="MFD0965992.1"/>
    </source>
</evidence>
<proteinExistence type="inferred from homology"/>
<keyword evidence="5 6" id="KW-0326">Glycosidase</keyword>
<evidence type="ECO:0000313" key="8">
    <source>
        <dbReference type="Proteomes" id="UP001596996"/>
    </source>
</evidence>
<accession>A0ABW3I9C2</accession>
<comment type="catalytic activity">
    <reaction evidence="1 6">
        <text>Hydrolysis of (1-&gt;4)-beta-linkages between N-acetylmuramic acid and N-acetyl-D-glucosamine residues in a peptidoglycan and between N-acetyl-D-glucosamine residues in chitodextrins.</text>
        <dbReference type="EC" id="3.2.1.17"/>
    </reaction>
</comment>
<dbReference type="InterPro" id="IPR002196">
    <property type="entry name" value="Glyco_hydro_24"/>
</dbReference>
<dbReference type="Gene3D" id="1.10.530.40">
    <property type="match status" value="1"/>
</dbReference>
<keyword evidence="8" id="KW-1185">Reference proteome</keyword>
<dbReference type="InterPro" id="IPR023346">
    <property type="entry name" value="Lysozyme-like_dom_sf"/>
</dbReference>
<dbReference type="CDD" id="cd16901">
    <property type="entry name" value="lyz_P1"/>
    <property type="match status" value="1"/>
</dbReference>
<evidence type="ECO:0000256" key="2">
    <source>
        <dbReference type="ARBA" id="ARBA00022529"/>
    </source>
</evidence>
<dbReference type="Pfam" id="PF00959">
    <property type="entry name" value="Phage_lysozyme"/>
    <property type="match status" value="1"/>
</dbReference>
<evidence type="ECO:0000256" key="1">
    <source>
        <dbReference type="ARBA" id="ARBA00000632"/>
    </source>
</evidence>
<evidence type="ECO:0000256" key="4">
    <source>
        <dbReference type="ARBA" id="ARBA00022801"/>
    </source>
</evidence>
<name>A0ABW3I9C2_9PAST</name>
<organism evidence="7 8">
    <name type="scientific">Seminibacterium arietis</name>
    <dbReference type="NCBI Taxonomy" id="1173502"/>
    <lineage>
        <taxon>Bacteria</taxon>
        <taxon>Pseudomonadati</taxon>
        <taxon>Pseudomonadota</taxon>
        <taxon>Gammaproteobacteria</taxon>
        <taxon>Pasteurellales</taxon>
        <taxon>Pasteurellaceae</taxon>
        <taxon>Seminibacterium</taxon>
    </lineage>
</organism>
<protein>
    <recommendedName>
        <fullName evidence="6">Lysozyme</fullName>
        <ecNumber evidence="6">3.2.1.17</ecNumber>
    </recommendedName>
</protein>
<evidence type="ECO:0000256" key="6">
    <source>
        <dbReference type="RuleBase" id="RU003788"/>
    </source>
</evidence>
<keyword evidence="3 6" id="KW-0081">Bacteriolytic enzyme</keyword>